<dbReference type="OrthoDB" id="1728874at2759"/>
<evidence type="ECO:0008006" key="7">
    <source>
        <dbReference type="Google" id="ProtNLM"/>
    </source>
</evidence>
<dbReference type="EMBL" id="SHOA02000012">
    <property type="protein sequence ID" value="TDH72200.1"/>
    <property type="molecule type" value="Genomic_DNA"/>
</dbReference>
<dbReference type="InterPro" id="IPR001611">
    <property type="entry name" value="Leu-rich_rpt"/>
</dbReference>
<dbReference type="Gene3D" id="3.80.10.10">
    <property type="entry name" value="Ribonuclease Inhibitor"/>
    <property type="match status" value="2"/>
</dbReference>
<dbReference type="AlphaFoldDB" id="A0A976II40"/>
<evidence type="ECO:0000313" key="5">
    <source>
        <dbReference type="EMBL" id="TDH72200.1"/>
    </source>
</evidence>
<dbReference type="InterPro" id="IPR003591">
    <property type="entry name" value="Leu-rich_rpt_typical-subtyp"/>
</dbReference>
<dbReference type="GO" id="GO:0005737">
    <property type="term" value="C:cytoplasm"/>
    <property type="evidence" value="ECO:0007669"/>
    <property type="project" value="TreeGrafter"/>
</dbReference>
<protein>
    <recommendedName>
        <fullName evidence="7">Leucine-rich repeat-containing protein 57</fullName>
    </recommendedName>
</protein>
<name>A0A976II40_BRELC</name>
<dbReference type="Proteomes" id="UP000294530">
    <property type="component" value="Unassembled WGS sequence"/>
</dbReference>
<sequence length="274" mass="29819">MGTTATKAREAHSKAKSKPKNNRSVQHQKIQSARITGVLALSESKLKTIPPEILELSTLRTLDLSSNKLSELPCAMNSLTSLKMLKVSFNVLVTLPNLSKLKALTSLVLDGNILKDIPHALPPNLAKLSLKGNDLRTIPQRVIALGQLQELDLSENGIVTLPETMNQMQELEEINLDGNKLTTLPAVFGRCNKLKILSARRNLLAGDVLIQSIAAEVLGEGSAVQVLNLDGNSISKEHLQRMKGFDAFLTRRTKLKNKEVHGGLNSDLSLCGLD</sequence>
<organism evidence="5 6">
    <name type="scientific">Bremia lactucae</name>
    <name type="common">Lettuce downy mildew</name>
    <dbReference type="NCBI Taxonomy" id="4779"/>
    <lineage>
        <taxon>Eukaryota</taxon>
        <taxon>Sar</taxon>
        <taxon>Stramenopiles</taxon>
        <taxon>Oomycota</taxon>
        <taxon>Peronosporomycetes</taxon>
        <taxon>Peronosporales</taxon>
        <taxon>Peronosporaceae</taxon>
        <taxon>Bremia</taxon>
    </lineage>
</organism>
<dbReference type="SMART" id="SM00364">
    <property type="entry name" value="LRR_BAC"/>
    <property type="match status" value="6"/>
</dbReference>
<reference evidence="5 6" key="1">
    <citation type="journal article" date="2021" name="Genome Biol.">
        <title>AFLAP: assembly-free linkage analysis pipeline using k-mers from genome sequencing data.</title>
        <authorList>
            <person name="Fletcher K."/>
            <person name="Zhang L."/>
            <person name="Gil J."/>
            <person name="Han R."/>
            <person name="Cavanaugh K."/>
            <person name="Michelmore R."/>
        </authorList>
    </citation>
    <scope>NUCLEOTIDE SEQUENCE [LARGE SCALE GENOMIC DNA]</scope>
    <source>
        <strain evidence="5 6">SF5</strain>
    </source>
</reference>
<dbReference type="InterPro" id="IPR032675">
    <property type="entry name" value="LRR_dom_sf"/>
</dbReference>
<keyword evidence="2" id="KW-0677">Repeat</keyword>
<reference evidence="5" key="2">
    <citation type="submission" date="2021-07" db="EMBL/GenBank/DDBJ databases">
        <authorList>
            <person name="Fletcher K."/>
        </authorList>
    </citation>
    <scope>NUCLEOTIDE SEQUENCE</scope>
    <source>
        <strain evidence="5">SF5</strain>
    </source>
</reference>
<dbReference type="PROSITE" id="PS51450">
    <property type="entry name" value="LRR"/>
    <property type="match status" value="3"/>
</dbReference>
<dbReference type="GeneID" id="94344800"/>
<evidence type="ECO:0000256" key="3">
    <source>
        <dbReference type="SAM" id="MobiDB-lite"/>
    </source>
</evidence>
<dbReference type="PANTHER" id="PTHR48051">
    <property type="match status" value="1"/>
</dbReference>
<evidence type="ECO:0000313" key="6">
    <source>
        <dbReference type="Proteomes" id="UP000294530"/>
    </source>
</evidence>
<comment type="caution">
    <text evidence="5">The sequence shown here is derived from an EMBL/GenBank/DDBJ whole genome shotgun (WGS) entry which is preliminary data.</text>
</comment>
<dbReference type="SMART" id="SM00369">
    <property type="entry name" value="LRR_TYP"/>
    <property type="match status" value="5"/>
</dbReference>
<dbReference type="PANTHER" id="PTHR48051:SF1">
    <property type="entry name" value="RAS SUPPRESSOR PROTEIN 1"/>
    <property type="match status" value="1"/>
</dbReference>
<keyword evidence="1" id="KW-0433">Leucine-rich repeat</keyword>
<dbReference type="KEGG" id="blac:94344800"/>
<evidence type="ECO:0000256" key="2">
    <source>
        <dbReference type="ARBA" id="ARBA00022737"/>
    </source>
</evidence>
<feature type="region of interest" description="Disordered" evidence="3">
    <location>
        <begin position="1"/>
        <end position="28"/>
    </location>
</feature>
<dbReference type="PRINTS" id="PR00019">
    <property type="entry name" value="LEURICHRPT"/>
</dbReference>
<evidence type="ECO:0000313" key="4">
    <source>
        <dbReference type="EMBL" id="TDH72198.1"/>
    </source>
</evidence>
<dbReference type="SUPFAM" id="SSF52058">
    <property type="entry name" value="L domain-like"/>
    <property type="match status" value="1"/>
</dbReference>
<evidence type="ECO:0000256" key="1">
    <source>
        <dbReference type="ARBA" id="ARBA00022614"/>
    </source>
</evidence>
<dbReference type="RefSeq" id="XP_067821699.1">
    <property type="nucleotide sequence ID" value="XM_067959129.1"/>
</dbReference>
<proteinExistence type="predicted"/>
<dbReference type="InterPro" id="IPR050216">
    <property type="entry name" value="LRR_domain-containing"/>
</dbReference>
<gene>
    <name evidence="5" type="ORF">CCR75_001024</name>
    <name evidence="4" type="ORF">CCR75_001026</name>
</gene>
<dbReference type="EMBL" id="SHOA02000012">
    <property type="protein sequence ID" value="TDH72198.1"/>
    <property type="molecule type" value="Genomic_DNA"/>
</dbReference>
<keyword evidence="6" id="KW-1185">Reference proteome</keyword>
<dbReference type="Pfam" id="PF13855">
    <property type="entry name" value="LRR_8"/>
    <property type="match status" value="2"/>
</dbReference>
<accession>A0A976II40</accession>